<evidence type="ECO:0000313" key="13">
    <source>
        <dbReference type="Proteomes" id="UP000271241"/>
    </source>
</evidence>
<feature type="coiled-coil region" evidence="10">
    <location>
        <begin position="780"/>
        <end position="832"/>
    </location>
</feature>
<feature type="coiled-coil region" evidence="10">
    <location>
        <begin position="221"/>
        <end position="248"/>
    </location>
</feature>
<proteinExistence type="inferred from homology"/>
<evidence type="ECO:0000256" key="7">
    <source>
        <dbReference type="ARBA" id="ARBA00022840"/>
    </source>
</evidence>
<evidence type="ECO:0000256" key="9">
    <source>
        <dbReference type="ARBA" id="ARBA00023242"/>
    </source>
</evidence>
<evidence type="ECO:0000256" key="8">
    <source>
        <dbReference type="ARBA" id="ARBA00023054"/>
    </source>
</evidence>
<evidence type="ECO:0000256" key="1">
    <source>
        <dbReference type="ARBA" id="ARBA00004123"/>
    </source>
</evidence>
<evidence type="ECO:0000256" key="2">
    <source>
        <dbReference type="ARBA" id="ARBA00004286"/>
    </source>
</evidence>
<comment type="similarity">
    <text evidence="3">Belongs to the SMC family. SMC5 subfamily.</text>
</comment>
<dbReference type="Pfam" id="PF02463">
    <property type="entry name" value="SMC_N"/>
    <property type="match status" value="1"/>
</dbReference>
<dbReference type="Gene3D" id="3.40.50.300">
    <property type="entry name" value="P-loop containing nucleotide triphosphate hydrolases"/>
    <property type="match status" value="2"/>
</dbReference>
<evidence type="ECO:0000256" key="3">
    <source>
        <dbReference type="ARBA" id="ARBA00010171"/>
    </source>
</evidence>
<dbReference type="InterPro" id="IPR003395">
    <property type="entry name" value="RecF/RecN/SMC_N"/>
</dbReference>
<dbReference type="SUPFAM" id="SSF52540">
    <property type="entry name" value="P-loop containing nucleoside triphosphate hydrolases"/>
    <property type="match status" value="1"/>
</dbReference>
<keyword evidence="7" id="KW-0067">ATP-binding</keyword>
<dbReference type="GO" id="GO:0000724">
    <property type="term" value="P:double-strand break repair via homologous recombination"/>
    <property type="evidence" value="ECO:0007669"/>
    <property type="project" value="TreeGrafter"/>
</dbReference>
<dbReference type="AlphaFoldDB" id="A0A4P9XZ85"/>
<sequence length="1075" mass="123379">MNSPHRRSRNLLLEGGAYLSPSKRQRTARDEQMPDEGFMRGAIVRIALRNFVTYDRCEFFPGPHLNMIIGPNGTGKSTIVCAMALGLGGNPSLLGRSKEVSDFVKHGHDKAIIDVELYRGPPEQNVVIKRQIKRSTNASTWKIDGQNASQRDVLALAQDLRIQVDNLCQFLPQDRVGEFAQMSPSELLVETQKAAGEAVLSEYHARLIADRKEEKQLAESIDQETTHVDQLSKRNAVLERDVIRFQERENIMKQVAQLKIGLLMACYGATKNDLKEAKDTRKKMFEEHRRLEHETEPFRRRQSEFSRNVQELEREQRNCMEEQKKGMRTLEGQARAIDQLVADSDAHRQSFHAIRNREKQRKARIRALQDSVQELQRQLPASPPSADTSDVDTALQRNRDETNALREQQSTYKSETIGIQNDGQEIQSRLTDVQMRLSKLDNIRSQRLELVRRTDQATYRAAMWLEKNRDMFSGAVYGPICLEVNVKDRKYANAVELAIGRNMMTFVCTNKSDYNLFARELIDKQRLRVSVVCFSKSLDNFQSPVSKEELAEWGLEAFLIETVEAPDAVLVALCEQNKLHQVPFAHGKVDEDAVIASRKIGAYIANGVQNTIRFSAYGKREASVQAGIVREARLLATSVNVEEKNRLIQEADRCRSLLEANAMRVREIKVKEQEANSKLETLQQTKDSLIGKKRYIQAERNAYDRACTHLESRQSELKRMLDEPDCADKERAELQEKLNACGLQRSQAVIKLKDLAKHQRSILERRTTATLKHLGAFAKLRELQNAANAHEEALRATEKAYHEANNRYNEKKAEAKRRLDELTKATADLDDETREIAKQIFNTKTLAEIEDDLVSKTAQADLTHAANPRIIKEYEERKETIEQLYSKLKEKEDRLQQLRDGMSQARSEWEPKICALVNEVSASFSAAFKAIKCSGEVRLHRHDDYDQWGIEIMVKFRDNEEMQALNGQRQSGGERSVSTILYLMALQQRAKSPFRVVDEINQGMDPRNERMVHQRLVEVSCRPDTPQYFLVTPKLLPNLVYHDMMKVLCIFNGEWQPEKFHIKGFLRQRKKLVKA</sequence>
<dbReference type="GO" id="GO:0005524">
    <property type="term" value="F:ATP binding"/>
    <property type="evidence" value="ECO:0007669"/>
    <property type="project" value="UniProtKB-KW"/>
</dbReference>
<accession>A0A4P9XZ85</accession>
<dbReference type="GO" id="GO:0030915">
    <property type="term" value="C:Smc5-Smc6 complex"/>
    <property type="evidence" value="ECO:0007669"/>
    <property type="project" value="TreeGrafter"/>
</dbReference>
<dbReference type="GO" id="GO:0003697">
    <property type="term" value="F:single-stranded DNA binding"/>
    <property type="evidence" value="ECO:0007669"/>
    <property type="project" value="TreeGrafter"/>
</dbReference>
<keyword evidence="13" id="KW-1185">Reference proteome</keyword>
<dbReference type="PANTHER" id="PTHR45916:SF1">
    <property type="entry name" value="STRUCTURAL MAINTENANCE OF CHROMOSOMES PROTEIN 5"/>
    <property type="match status" value="1"/>
</dbReference>
<comment type="subcellular location">
    <subcellularLocation>
        <location evidence="2">Chromosome</location>
    </subcellularLocation>
    <subcellularLocation>
        <location evidence="1">Nucleus</location>
    </subcellularLocation>
</comment>
<reference evidence="13" key="1">
    <citation type="journal article" date="2018" name="Nat. Microbiol.">
        <title>Leveraging single-cell genomics to expand the fungal tree of life.</title>
        <authorList>
            <person name="Ahrendt S.R."/>
            <person name="Quandt C.A."/>
            <person name="Ciobanu D."/>
            <person name="Clum A."/>
            <person name="Salamov A."/>
            <person name="Andreopoulos B."/>
            <person name="Cheng J.F."/>
            <person name="Woyke T."/>
            <person name="Pelin A."/>
            <person name="Henrissat B."/>
            <person name="Reynolds N.K."/>
            <person name="Benny G.L."/>
            <person name="Smith M.E."/>
            <person name="James T.Y."/>
            <person name="Grigoriev I.V."/>
        </authorList>
    </citation>
    <scope>NUCLEOTIDE SEQUENCE [LARGE SCALE GENOMIC DNA]</scope>
    <source>
        <strain evidence="13">RSA 1356</strain>
    </source>
</reference>
<keyword evidence="5" id="KW-0158">Chromosome</keyword>
<feature type="coiled-coil region" evidence="10">
    <location>
        <begin position="665"/>
        <end position="692"/>
    </location>
</feature>
<keyword evidence="9" id="KW-0539">Nucleus</keyword>
<dbReference type="STRING" id="78915.A0A4P9XZ85"/>
<evidence type="ECO:0000256" key="5">
    <source>
        <dbReference type="ARBA" id="ARBA00022454"/>
    </source>
</evidence>
<keyword evidence="8 10" id="KW-0175">Coiled coil</keyword>
<evidence type="ECO:0000256" key="10">
    <source>
        <dbReference type="SAM" id="Coils"/>
    </source>
</evidence>
<evidence type="ECO:0000259" key="11">
    <source>
        <dbReference type="Pfam" id="PF02463"/>
    </source>
</evidence>
<keyword evidence="6" id="KW-0547">Nucleotide-binding</keyword>
<dbReference type="GO" id="GO:0005634">
    <property type="term" value="C:nucleus"/>
    <property type="evidence" value="ECO:0007669"/>
    <property type="project" value="UniProtKB-SubCell"/>
</dbReference>
<dbReference type="FunFam" id="3.40.50.300:FF:001301">
    <property type="entry name" value="Structural maintenance of chromosomes 5"/>
    <property type="match status" value="1"/>
</dbReference>
<evidence type="ECO:0000313" key="12">
    <source>
        <dbReference type="EMBL" id="RKP11061.1"/>
    </source>
</evidence>
<name>A0A4P9XZ85_9FUNG</name>
<dbReference type="EMBL" id="KZ992428">
    <property type="protein sequence ID" value="RKP11061.1"/>
    <property type="molecule type" value="Genomic_DNA"/>
</dbReference>
<evidence type="ECO:0000256" key="4">
    <source>
        <dbReference type="ARBA" id="ARBA00018687"/>
    </source>
</evidence>
<gene>
    <name evidence="12" type="ORF">THASP1DRAFT_27160</name>
</gene>
<protein>
    <recommendedName>
        <fullName evidence="4">Structural maintenance of chromosomes protein 5</fullName>
    </recommendedName>
</protein>
<organism evidence="12 13">
    <name type="scientific">Thamnocephalis sphaerospora</name>
    <dbReference type="NCBI Taxonomy" id="78915"/>
    <lineage>
        <taxon>Eukaryota</taxon>
        <taxon>Fungi</taxon>
        <taxon>Fungi incertae sedis</taxon>
        <taxon>Zoopagomycota</taxon>
        <taxon>Zoopagomycotina</taxon>
        <taxon>Zoopagomycetes</taxon>
        <taxon>Zoopagales</taxon>
        <taxon>Sigmoideomycetaceae</taxon>
        <taxon>Thamnocephalis</taxon>
    </lineage>
</organism>
<dbReference type="Proteomes" id="UP000271241">
    <property type="component" value="Unassembled WGS sequence"/>
</dbReference>
<dbReference type="InterPro" id="IPR027417">
    <property type="entry name" value="P-loop_NTPase"/>
</dbReference>
<feature type="coiled-coil region" evidence="10">
    <location>
        <begin position="871"/>
        <end position="908"/>
    </location>
</feature>
<feature type="domain" description="RecF/RecN/SMC N-terminal" evidence="11">
    <location>
        <begin position="43"/>
        <end position="1020"/>
    </location>
</feature>
<dbReference type="PANTHER" id="PTHR45916">
    <property type="entry name" value="STRUCTURAL MAINTENANCE OF CHROMOSOMES PROTEIN 5"/>
    <property type="match status" value="1"/>
</dbReference>
<dbReference type="OrthoDB" id="10254973at2759"/>
<feature type="coiled-coil region" evidence="10">
    <location>
        <begin position="274"/>
        <end position="322"/>
    </location>
</feature>
<evidence type="ECO:0000256" key="6">
    <source>
        <dbReference type="ARBA" id="ARBA00022741"/>
    </source>
</evidence>